<dbReference type="AlphaFoldDB" id="A0A918ADU2"/>
<reference evidence="2" key="1">
    <citation type="journal article" date="2014" name="Int. J. Syst. Evol. Microbiol.">
        <title>Complete genome sequence of Corynebacterium casei LMG S-19264T (=DSM 44701T), isolated from a smear-ripened cheese.</title>
        <authorList>
            <consortium name="US DOE Joint Genome Institute (JGI-PGF)"/>
            <person name="Walter F."/>
            <person name="Albersmeier A."/>
            <person name="Kalinowski J."/>
            <person name="Ruckert C."/>
        </authorList>
    </citation>
    <scope>NUCLEOTIDE SEQUENCE</scope>
    <source>
        <strain evidence="2">CGMCC 4.7430</strain>
    </source>
</reference>
<accession>A0A918ADU2</accession>
<proteinExistence type="predicted"/>
<sequence length="83" mass="8255">MQDAVGGVGAAAQAVEVVQGAAVRCGAQRLQPGGSRVRARQAGDGVAGRDEFGDDRGSGLAGTTSDKDMHETSSRLTPVTGAT</sequence>
<evidence type="ECO:0000256" key="1">
    <source>
        <dbReference type="SAM" id="MobiDB-lite"/>
    </source>
</evidence>
<evidence type="ECO:0000313" key="3">
    <source>
        <dbReference type="Proteomes" id="UP000660745"/>
    </source>
</evidence>
<dbReference type="EMBL" id="BMNK01000016">
    <property type="protein sequence ID" value="GGP14504.1"/>
    <property type="molecule type" value="Genomic_DNA"/>
</dbReference>
<comment type="caution">
    <text evidence="2">The sequence shown here is derived from an EMBL/GenBank/DDBJ whole genome shotgun (WGS) entry which is preliminary data.</text>
</comment>
<feature type="compositionally biased region" description="Basic and acidic residues" evidence="1">
    <location>
        <begin position="47"/>
        <end position="57"/>
    </location>
</feature>
<protein>
    <submittedName>
        <fullName evidence="2">Uncharacterized protein</fullName>
    </submittedName>
</protein>
<name>A0A918ADU2_9ACTN</name>
<feature type="region of interest" description="Disordered" evidence="1">
    <location>
        <begin position="31"/>
        <end position="83"/>
    </location>
</feature>
<keyword evidence="3" id="KW-1185">Reference proteome</keyword>
<reference evidence="2" key="2">
    <citation type="submission" date="2020-09" db="EMBL/GenBank/DDBJ databases">
        <authorList>
            <person name="Sun Q."/>
            <person name="Zhou Y."/>
        </authorList>
    </citation>
    <scope>NUCLEOTIDE SEQUENCE</scope>
    <source>
        <strain evidence="2">CGMCC 4.7430</strain>
    </source>
</reference>
<evidence type="ECO:0000313" key="2">
    <source>
        <dbReference type="EMBL" id="GGP14504.1"/>
    </source>
</evidence>
<dbReference type="Proteomes" id="UP000660745">
    <property type="component" value="Unassembled WGS sequence"/>
</dbReference>
<organism evidence="2 3">
    <name type="scientific">Nonomuraea glycinis</name>
    <dbReference type="NCBI Taxonomy" id="2047744"/>
    <lineage>
        <taxon>Bacteria</taxon>
        <taxon>Bacillati</taxon>
        <taxon>Actinomycetota</taxon>
        <taxon>Actinomycetes</taxon>
        <taxon>Streptosporangiales</taxon>
        <taxon>Streptosporangiaceae</taxon>
        <taxon>Nonomuraea</taxon>
    </lineage>
</organism>
<gene>
    <name evidence="2" type="ORF">GCM10012278_70570</name>
</gene>
<feature type="compositionally biased region" description="Polar residues" evidence="1">
    <location>
        <begin position="74"/>
        <end position="83"/>
    </location>
</feature>